<sequence length="134" mass="14843">MSDFIDAWPGWAKWVWLGLLLSLAQAAYMLWRERQRRAAGRKQVRRQDGLRASGLPGTARVTAARDTRRRIGDTLYFIIELDLEVAATSATPALSRTLSVPLSPLHLADFSAGKTIQVRVDPATREVVVDQATG</sequence>
<evidence type="ECO:0000313" key="2">
    <source>
        <dbReference type="EMBL" id="RPJ90528.1"/>
    </source>
</evidence>
<dbReference type="OrthoDB" id="6064818at2"/>
<name>A0A424WBK5_ALCXX</name>
<dbReference type="Proteomes" id="UP000285324">
    <property type="component" value="Unassembled WGS sequence"/>
</dbReference>
<accession>A0A424WBK5</accession>
<dbReference type="AlphaFoldDB" id="A0A424WBK5"/>
<feature type="transmembrane region" description="Helical" evidence="1">
    <location>
        <begin position="14"/>
        <end position="31"/>
    </location>
</feature>
<organism evidence="2 3">
    <name type="scientific">Alcaligenes xylosoxydans xylosoxydans</name>
    <name type="common">Achromobacter xylosoxidans</name>
    <dbReference type="NCBI Taxonomy" id="85698"/>
    <lineage>
        <taxon>Bacteria</taxon>
        <taxon>Pseudomonadati</taxon>
        <taxon>Pseudomonadota</taxon>
        <taxon>Betaproteobacteria</taxon>
        <taxon>Burkholderiales</taxon>
        <taxon>Alcaligenaceae</taxon>
        <taxon>Achromobacter</taxon>
    </lineage>
</organism>
<keyword evidence="1" id="KW-1133">Transmembrane helix</keyword>
<dbReference type="EMBL" id="QVXO01000025">
    <property type="protein sequence ID" value="RPJ90528.1"/>
    <property type="molecule type" value="Genomic_DNA"/>
</dbReference>
<evidence type="ECO:0000256" key="1">
    <source>
        <dbReference type="SAM" id="Phobius"/>
    </source>
</evidence>
<keyword evidence="1" id="KW-0472">Membrane</keyword>
<dbReference type="RefSeq" id="WP_059379417.1">
    <property type="nucleotide sequence ID" value="NZ_CP061008.1"/>
</dbReference>
<comment type="caution">
    <text evidence="2">The sequence shown here is derived from an EMBL/GenBank/DDBJ whole genome shotgun (WGS) entry which is preliminary data.</text>
</comment>
<proteinExistence type="predicted"/>
<reference evidence="2 3" key="1">
    <citation type="submission" date="2018-08" db="EMBL/GenBank/DDBJ databases">
        <title>Achromobacter xylosoxidans Genome sequencing and assembly.</title>
        <authorList>
            <person name="Wang R."/>
            <person name="Rensing C."/>
            <person name="Li Y."/>
        </authorList>
    </citation>
    <scope>NUCLEOTIDE SEQUENCE [LARGE SCALE GENOMIC DNA]</scope>
    <source>
        <strain evidence="2 3">GD003A</strain>
    </source>
</reference>
<evidence type="ECO:0008006" key="4">
    <source>
        <dbReference type="Google" id="ProtNLM"/>
    </source>
</evidence>
<gene>
    <name evidence="2" type="ORF">DY367_17010</name>
</gene>
<protein>
    <recommendedName>
        <fullName evidence="4">DUF4381 domain-containing protein</fullName>
    </recommendedName>
</protein>
<evidence type="ECO:0000313" key="3">
    <source>
        <dbReference type="Proteomes" id="UP000285324"/>
    </source>
</evidence>
<keyword evidence="1" id="KW-0812">Transmembrane</keyword>